<organism evidence="5 6">
    <name type="scientific">Vanilla planifolia</name>
    <name type="common">Vanilla</name>
    <dbReference type="NCBI Taxonomy" id="51239"/>
    <lineage>
        <taxon>Eukaryota</taxon>
        <taxon>Viridiplantae</taxon>
        <taxon>Streptophyta</taxon>
        <taxon>Embryophyta</taxon>
        <taxon>Tracheophyta</taxon>
        <taxon>Spermatophyta</taxon>
        <taxon>Magnoliopsida</taxon>
        <taxon>Liliopsida</taxon>
        <taxon>Asparagales</taxon>
        <taxon>Orchidaceae</taxon>
        <taxon>Vanilloideae</taxon>
        <taxon>Vanilleae</taxon>
        <taxon>Vanilla</taxon>
    </lineage>
</organism>
<feature type="chain" id="PRO_5032690414" description="Protein kinase domain-containing protein" evidence="3">
    <location>
        <begin position="30"/>
        <end position="256"/>
    </location>
</feature>
<reference evidence="5 6" key="1">
    <citation type="journal article" date="2020" name="Nat. Food">
        <title>A phased Vanilla planifolia genome enables genetic improvement of flavour and production.</title>
        <authorList>
            <person name="Hasing T."/>
            <person name="Tang H."/>
            <person name="Brym M."/>
            <person name="Khazi F."/>
            <person name="Huang T."/>
            <person name="Chambers A.H."/>
        </authorList>
    </citation>
    <scope>NUCLEOTIDE SEQUENCE [LARGE SCALE GENOMIC DNA]</scope>
    <source>
        <tissue evidence="5">Leaf</tissue>
    </source>
</reference>
<comment type="caution">
    <text evidence="5">The sequence shown here is derived from an EMBL/GenBank/DDBJ whole genome shotgun (WGS) entry which is preliminary data.</text>
</comment>
<feature type="domain" description="Protein kinase" evidence="4">
    <location>
        <begin position="121"/>
        <end position="256"/>
    </location>
</feature>
<dbReference type="PROSITE" id="PS50011">
    <property type="entry name" value="PROTEIN_KINASE_DOM"/>
    <property type="match status" value="1"/>
</dbReference>
<dbReference type="PANTHER" id="PTHR48007">
    <property type="entry name" value="LEUCINE-RICH REPEAT RECEPTOR-LIKE PROTEIN KINASE PXC1"/>
    <property type="match status" value="1"/>
</dbReference>
<dbReference type="GO" id="GO:0005524">
    <property type="term" value="F:ATP binding"/>
    <property type="evidence" value="ECO:0007669"/>
    <property type="project" value="InterPro"/>
</dbReference>
<gene>
    <name evidence="5" type="ORF">HPP92_013595</name>
</gene>
<dbReference type="Pfam" id="PF00069">
    <property type="entry name" value="Pkinase"/>
    <property type="match status" value="1"/>
</dbReference>
<keyword evidence="3" id="KW-0732">Signal</keyword>
<feature type="compositionally biased region" description="Polar residues" evidence="1">
    <location>
        <begin position="27"/>
        <end position="37"/>
    </location>
</feature>
<keyword evidence="2" id="KW-0472">Membrane</keyword>
<dbReference type="PANTHER" id="PTHR48007:SF24">
    <property type="entry name" value="PROTEIN KINASE DOMAIN-CONTAINING PROTEIN"/>
    <property type="match status" value="1"/>
</dbReference>
<evidence type="ECO:0000259" key="4">
    <source>
        <dbReference type="PROSITE" id="PS50011"/>
    </source>
</evidence>
<dbReference type="GO" id="GO:0004672">
    <property type="term" value="F:protein kinase activity"/>
    <property type="evidence" value="ECO:0007669"/>
    <property type="project" value="InterPro"/>
</dbReference>
<evidence type="ECO:0000313" key="6">
    <source>
        <dbReference type="Proteomes" id="UP000636800"/>
    </source>
</evidence>
<proteinExistence type="predicted"/>
<dbReference type="InterPro" id="IPR046959">
    <property type="entry name" value="PRK1-6/SRF4-like"/>
</dbReference>
<keyword evidence="6" id="KW-1185">Reference proteome</keyword>
<dbReference type="AlphaFoldDB" id="A0A835UUY9"/>
<dbReference type="OrthoDB" id="1924328at2759"/>
<keyword evidence="2" id="KW-0812">Transmembrane</keyword>
<dbReference type="InterPro" id="IPR000719">
    <property type="entry name" value="Prot_kinase_dom"/>
</dbReference>
<name>A0A835UUY9_VANPL</name>
<evidence type="ECO:0000313" key="5">
    <source>
        <dbReference type="EMBL" id="KAG0476754.1"/>
    </source>
</evidence>
<evidence type="ECO:0000256" key="1">
    <source>
        <dbReference type="SAM" id="MobiDB-lite"/>
    </source>
</evidence>
<accession>A0A835UUY9</accession>
<dbReference type="Proteomes" id="UP000636800">
    <property type="component" value="Chromosome 6"/>
</dbReference>
<dbReference type="SUPFAM" id="SSF56112">
    <property type="entry name" value="Protein kinase-like (PK-like)"/>
    <property type="match status" value="1"/>
</dbReference>
<dbReference type="Gene3D" id="1.10.510.10">
    <property type="entry name" value="Transferase(Phosphotransferase) domain 1"/>
    <property type="match status" value="1"/>
</dbReference>
<dbReference type="EMBL" id="JADCNL010000006">
    <property type="protein sequence ID" value="KAG0476754.1"/>
    <property type="molecule type" value="Genomic_DNA"/>
</dbReference>
<evidence type="ECO:0000256" key="2">
    <source>
        <dbReference type="SAM" id="Phobius"/>
    </source>
</evidence>
<feature type="transmembrane region" description="Helical" evidence="2">
    <location>
        <begin position="63"/>
        <end position="89"/>
    </location>
</feature>
<feature type="region of interest" description="Disordered" evidence="1">
    <location>
        <begin position="27"/>
        <end position="54"/>
    </location>
</feature>
<evidence type="ECO:0000256" key="3">
    <source>
        <dbReference type="SAM" id="SignalP"/>
    </source>
</evidence>
<sequence>MEKNNIRKTVGRALLLLFFLLSHNPTSSSQQSIHPDQTFSRTPTPSPPFRPLSSSTRASLRQILLGVLLGSLTGAFSSIIFLFLIRLFLLLANRTPILKGPVTFSPKISPKALKSVVSVNVGSPQILGSFPNGKYLKLALDSQITVAVKVFESIRSNGAPRSSSSWKRRVQRELELLAKVNHTNVMSLRAYIHDRDRLSLVFDYSPNGSLHDAMKRVRSEELQLVWGIKASDCGRDGEGTEVSALLNVTQEFCIII</sequence>
<protein>
    <recommendedName>
        <fullName evidence="4">Protein kinase domain-containing protein</fullName>
    </recommendedName>
</protein>
<feature type="signal peptide" evidence="3">
    <location>
        <begin position="1"/>
        <end position="29"/>
    </location>
</feature>
<dbReference type="InterPro" id="IPR011009">
    <property type="entry name" value="Kinase-like_dom_sf"/>
</dbReference>
<keyword evidence="2" id="KW-1133">Transmembrane helix</keyword>